<sequence>MVSKLYEVHSSNVEWGLLVWRGIAPPKVELFTWLVIRKRIPVKGELAARGLLVDNNFLCPLCGLFTEEVSHLLFSCKVMWLIWMRCAAFWGFSFVGPNDPGTFFSSWHEANASHSANSIWHLFPFAILWTIWLLRNNIIFANGRLDFVQLFFLVRTRATVWFKARFPDCSCSVDDLISDPTIADKRRTFKALASVKQRWEVPPSGFLKLNVDGAMIIGDETTLEFVLIRSAYLSVRDPLFWQNLRPFDMV</sequence>
<protein>
    <recommendedName>
        <fullName evidence="1">Reverse transcriptase zinc-binding domain-containing protein</fullName>
    </recommendedName>
</protein>
<evidence type="ECO:0000313" key="2">
    <source>
        <dbReference type="EMBL" id="KAK8546384.1"/>
    </source>
</evidence>
<reference evidence="2 3" key="1">
    <citation type="journal article" date="2024" name="G3 (Bethesda)">
        <title>Genome assembly of Hibiscus sabdariffa L. provides insights into metabolisms of medicinal natural products.</title>
        <authorList>
            <person name="Kim T."/>
        </authorList>
    </citation>
    <scope>NUCLEOTIDE SEQUENCE [LARGE SCALE GENOMIC DNA]</scope>
    <source>
        <strain evidence="2">TK-2024</strain>
        <tissue evidence="2">Old leaves</tissue>
    </source>
</reference>
<comment type="caution">
    <text evidence="2">The sequence shown here is derived from an EMBL/GenBank/DDBJ whole genome shotgun (WGS) entry which is preliminary data.</text>
</comment>
<evidence type="ECO:0000313" key="3">
    <source>
        <dbReference type="Proteomes" id="UP001472677"/>
    </source>
</evidence>
<keyword evidence="3" id="KW-1185">Reference proteome</keyword>
<dbReference type="Proteomes" id="UP001472677">
    <property type="component" value="Unassembled WGS sequence"/>
</dbReference>
<dbReference type="InterPro" id="IPR026960">
    <property type="entry name" value="RVT-Znf"/>
</dbReference>
<dbReference type="Pfam" id="PF13966">
    <property type="entry name" value="zf-RVT"/>
    <property type="match status" value="1"/>
</dbReference>
<name>A0ABR2DTX4_9ROSI</name>
<proteinExistence type="predicted"/>
<gene>
    <name evidence="2" type="ORF">V6N12_027171</name>
</gene>
<accession>A0ABR2DTX4</accession>
<feature type="domain" description="Reverse transcriptase zinc-binding" evidence="1">
    <location>
        <begin position="6"/>
        <end position="83"/>
    </location>
</feature>
<organism evidence="2 3">
    <name type="scientific">Hibiscus sabdariffa</name>
    <name type="common">roselle</name>
    <dbReference type="NCBI Taxonomy" id="183260"/>
    <lineage>
        <taxon>Eukaryota</taxon>
        <taxon>Viridiplantae</taxon>
        <taxon>Streptophyta</taxon>
        <taxon>Embryophyta</taxon>
        <taxon>Tracheophyta</taxon>
        <taxon>Spermatophyta</taxon>
        <taxon>Magnoliopsida</taxon>
        <taxon>eudicotyledons</taxon>
        <taxon>Gunneridae</taxon>
        <taxon>Pentapetalae</taxon>
        <taxon>rosids</taxon>
        <taxon>malvids</taxon>
        <taxon>Malvales</taxon>
        <taxon>Malvaceae</taxon>
        <taxon>Malvoideae</taxon>
        <taxon>Hibiscus</taxon>
    </lineage>
</organism>
<evidence type="ECO:0000259" key="1">
    <source>
        <dbReference type="Pfam" id="PF13966"/>
    </source>
</evidence>
<dbReference type="EMBL" id="JBBPBM010000023">
    <property type="protein sequence ID" value="KAK8546384.1"/>
    <property type="molecule type" value="Genomic_DNA"/>
</dbReference>